<name>A0A0A0JG57_9MICO</name>
<dbReference type="Proteomes" id="UP000030002">
    <property type="component" value="Unassembled WGS sequence"/>
</dbReference>
<sequence length="42" mass="4452">MIGFDIGRRIKGSGSRMHGHLVNAPCKPIGANSKRTDFALAA</sequence>
<organism evidence="1 2">
    <name type="scientific">Knoellia sinensis KCTC 19936</name>
    <dbReference type="NCBI Taxonomy" id="1385520"/>
    <lineage>
        <taxon>Bacteria</taxon>
        <taxon>Bacillati</taxon>
        <taxon>Actinomycetota</taxon>
        <taxon>Actinomycetes</taxon>
        <taxon>Micrococcales</taxon>
        <taxon>Intrasporangiaceae</taxon>
        <taxon>Knoellia</taxon>
    </lineage>
</organism>
<dbReference type="EMBL" id="AVPJ01000001">
    <property type="protein sequence ID" value="KGN35037.1"/>
    <property type="molecule type" value="Genomic_DNA"/>
</dbReference>
<evidence type="ECO:0000313" key="2">
    <source>
        <dbReference type="Proteomes" id="UP000030002"/>
    </source>
</evidence>
<proteinExistence type="predicted"/>
<protein>
    <submittedName>
        <fullName evidence="1">Uncharacterized protein</fullName>
    </submittedName>
</protein>
<keyword evidence="2" id="KW-1185">Reference proteome</keyword>
<comment type="caution">
    <text evidence="1">The sequence shown here is derived from an EMBL/GenBank/DDBJ whole genome shotgun (WGS) entry which is preliminary data.</text>
</comment>
<dbReference type="AlphaFoldDB" id="A0A0A0JG57"/>
<evidence type="ECO:0000313" key="1">
    <source>
        <dbReference type="EMBL" id="KGN35037.1"/>
    </source>
</evidence>
<reference evidence="1 2" key="1">
    <citation type="submission" date="2013-08" db="EMBL/GenBank/DDBJ databases">
        <title>The genome sequence of Knoellia sinensis.</title>
        <authorList>
            <person name="Zhu W."/>
            <person name="Wang G."/>
        </authorList>
    </citation>
    <scope>NUCLEOTIDE SEQUENCE [LARGE SCALE GENOMIC DNA]</scope>
    <source>
        <strain evidence="1 2">KCTC 19936</strain>
    </source>
</reference>
<gene>
    <name evidence="1" type="ORF">N802_01905</name>
</gene>
<accession>A0A0A0JG57</accession>